<keyword evidence="1" id="KW-0812">Transmembrane</keyword>
<evidence type="ECO:0000256" key="1">
    <source>
        <dbReference type="SAM" id="Phobius"/>
    </source>
</evidence>
<name>A0A6I6DHX6_9FIRM</name>
<dbReference type="AlphaFoldDB" id="A0A6I6DHX6"/>
<protein>
    <recommendedName>
        <fullName evidence="4">Spore cortex biosynthesis protein YabQ</fullName>
    </recommendedName>
</protein>
<keyword evidence="3" id="KW-1185">Reference proteome</keyword>
<proteinExistence type="predicted"/>
<dbReference type="KEGG" id="salq:SYNTR_1930"/>
<gene>
    <name evidence="2" type="ORF">SYNTR_1930</name>
</gene>
<feature type="transmembrane region" description="Helical" evidence="1">
    <location>
        <begin position="6"/>
        <end position="28"/>
    </location>
</feature>
<dbReference type="OrthoDB" id="1685240at2"/>
<dbReference type="Pfam" id="PF09578">
    <property type="entry name" value="Spore_YabQ"/>
    <property type="match status" value="1"/>
</dbReference>
<evidence type="ECO:0000313" key="3">
    <source>
        <dbReference type="Proteomes" id="UP000426444"/>
    </source>
</evidence>
<sequence>MSGLFAQFQAFILTMMLGILTGVIFQYYQLTIRRARIGRYLLYILDFILWVMLIFVVFVGMLLINQGEMRIYVLLALLAGVVIYYRVLSQRLEKPITFAANSTVYIISKTIKITVKGLAYCRNFVKEKLKKDKGPPPDNEED</sequence>
<dbReference type="InterPro" id="IPR019074">
    <property type="entry name" value="YabQ"/>
</dbReference>
<feature type="transmembrane region" description="Helical" evidence="1">
    <location>
        <begin position="70"/>
        <end position="88"/>
    </location>
</feature>
<evidence type="ECO:0008006" key="4">
    <source>
        <dbReference type="Google" id="ProtNLM"/>
    </source>
</evidence>
<keyword evidence="1" id="KW-0472">Membrane</keyword>
<reference evidence="3" key="1">
    <citation type="journal article" date="2019" name="Microbiology">
        <title>Complete Genome Sequence of an Uncultured Bacterium of the Candidate Phylum Bipolaricaulota.</title>
        <authorList>
            <person name="Kadnikov V.V."/>
            <person name="Mardanov A.V."/>
            <person name="Beletsky A.V."/>
            <person name="Frank Y.A."/>
            <person name="Karnachuk O.V."/>
            <person name="Ravin N.V."/>
        </authorList>
    </citation>
    <scope>NUCLEOTIDE SEQUENCE [LARGE SCALE GENOMIC DNA]</scope>
</reference>
<keyword evidence="1" id="KW-1133">Transmembrane helix</keyword>
<dbReference type="RefSeq" id="WP_156204299.1">
    <property type="nucleotide sequence ID" value="NZ_CP046457.1"/>
</dbReference>
<accession>A0A6I6DHX6</accession>
<dbReference type="NCBIfam" id="TIGR02893">
    <property type="entry name" value="spore_yabQ"/>
    <property type="match status" value="1"/>
</dbReference>
<evidence type="ECO:0000313" key="2">
    <source>
        <dbReference type="EMBL" id="QGU00524.1"/>
    </source>
</evidence>
<dbReference type="Proteomes" id="UP000426444">
    <property type="component" value="Chromosome"/>
</dbReference>
<feature type="transmembrane region" description="Helical" evidence="1">
    <location>
        <begin position="40"/>
        <end position="64"/>
    </location>
</feature>
<organism evidence="2 3">
    <name type="scientific">Candidatus Syntrophocurvum alkaliphilum</name>
    <dbReference type="NCBI Taxonomy" id="2293317"/>
    <lineage>
        <taxon>Bacteria</taxon>
        <taxon>Bacillati</taxon>
        <taxon>Bacillota</taxon>
        <taxon>Clostridia</taxon>
        <taxon>Eubacteriales</taxon>
        <taxon>Syntrophomonadaceae</taxon>
        <taxon>Candidatus Syntrophocurvum</taxon>
    </lineage>
</organism>
<dbReference type="EMBL" id="CP046457">
    <property type="protein sequence ID" value="QGU00524.1"/>
    <property type="molecule type" value="Genomic_DNA"/>
</dbReference>